<dbReference type="Proteomes" id="UP000035054">
    <property type="component" value="Unassembled WGS sequence"/>
</dbReference>
<organism evidence="1 2">
    <name type="scientific">Candidatus Synechococcus spongiarum 142</name>
    <dbReference type="NCBI Taxonomy" id="1608213"/>
    <lineage>
        <taxon>Bacteria</taxon>
        <taxon>Bacillati</taxon>
        <taxon>Cyanobacteriota</taxon>
        <taxon>Cyanophyceae</taxon>
        <taxon>Synechococcales</taxon>
        <taxon>Synechococcaceae</taxon>
        <taxon>Synechococcus</taxon>
    </lineage>
</organism>
<dbReference type="AlphaFoldDB" id="A0A6N3X9S8"/>
<accession>A0A6N3X9S8</accession>
<gene>
    <name evidence="1" type="ORF">TH68_09070</name>
</gene>
<protein>
    <submittedName>
        <fullName evidence="1">Uncharacterized protein</fullName>
    </submittedName>
</protein>
<evidence type="ECO:0000313" key="2">
    <source>
        <dbReference type="Proteomes" id="UP000035054"/>
    </source>
</evidence>
<reference evidence="1 2" key="1">
    <citation type="submission" date="2015-01" db="EMBL/GenBank/DDBJ databases">
        <title>Lifestyle Evolution in Cyanobacterial Symbionts of Sponges.</title>
        <authorList>
            <person name="Burgsdorf I."/>
            <person name="Slaby B.M."/>
            <person name="Handley K.M."/>
            <person name="Haber M."/>
            <person name="Blom J."/>
            <person name="Marshall C.W."/>
            <person name="Gilbert J.A."/>
            <person name="Hentschel U."/>
            <person name="Steindler L."/>
        </authorList>
    </citation>
    <scope>NUCLEOTIDE SEQUENCE [LARGE SCALE GENOMIC DNA]</scope>
    <source>
        <strain evidence="1">142</strain>
    </source>
</reference>
<evidence type="ECO:0000313" key="1">
    <source>
        <dbReference type="EMBL" id="KKZ11257.1"/>
    </source>
</evidence>
<dbReference type="EMBL" id="JXUO01000286">
    <property type="protein sequence ID" value="KKZ11257.1"/>
    <property type="molecule type" value="Genomic_DNA"/>
</dbReference>
<sequence>MAKLLMERLWQGTLHLIAAIGRTVKNDLMPLLAKLLRKRPASKSSLPSCRRGWRLPLPP</sequence>
<proteinExistence type="predicted"/>
<comment type="caution">
    <text evidence="1">The sequence shown here is derived from an EMBL/GenBank/DDBJ whole genome shotgun (WGS) entry which is preliminary data.</text>
</comment>
<name>A0A6N3X9S8_9SYNE</name>